<dbReference type="SMART" id="SM00323">
    <property type="entry name" value="RasGAP"/>
    <property type="match status" value="1"/>
</dbReference>
<dbReference type="Gene3D" id="1.10.506.10">
    <property type="entry name" value="GTPase Activation - p120gap, domain 1"/>
    <property type="match status" value="2"/>
</dbReference>
<dbReference type="RefSeq" id="XP_068365392.1">
    <property type="nucleotide sequence ID" value="XM_068499954.1"/>
</dbReference>
<dbReference type="GeneID" id="94834658"/>
<dbReference type="EMBL" id="MLAK01000568">
    <property type="protein sequence ID" value="OHT12256.1"/>
    <property type="molecule type" value="Genomic_DNA"/>
</dbReference>
<evidence type="ECO:0000259" key="2">
    <source>
        <dbReference type="PROSITE" id="PS50018"/>
    </source>
</evidence>
<dbReference type="PANTHER" id="PTHR10194:SF60">
    <property type="entry name" value="RAS GTPASE-ACTIVATING PROTEIN RASKOL"/>
    <property type="match status" value="1"/>
</dbReference>
<keyword evidence="4" id="KW-1185">Reference proteome</keyword>
<dbReference type="Proteomes" id="UP000179807">
    <property type="component" value="Unassembled WGS sequence"/>
</dbReference>
<evidence type="ECO:0000313" key="4">
    <source>
        <dbReference type="Proteomes" id="UP000179807"/>
    </source>
</evidence>
<dbReference type="PANTHER" id="PTHR10194">
    <property type="entry name" value="RAS GTPASE-ACTIVATING PROTEINS"/>
    <property type="match status" value="1"/>
</dbReference>
<keyword evidence="1" id="KW-0343">GTPase activation</keyword>
<proteinExistence type="predicted"/>
<feature type="domain" description="Ras-GAP" evidence="2">
    <location>
        <begin position="319"/>
        <end position="504"/>
    </location>
</feature>
<dbReference type="AlphaFoldDB" id="A0A1J4KMY1"/>
<gene>
    <name evidence="3" type="ORF">TRFO_18066</name>
</gene>
<dbReference type="InterPro" id="IPR001936">
    <property type="entry name" value="RasGAP_dom"/>
</dbReference>
<evidence type="ECO:0000256" key="1">
    <source>
        <dbReference type="ARBA" id="ARBA00022468"/>
    </source>
</evidence>
<comment type="caution">
    <text evidence="3">The sequence shown here is derived from an EMBL/GenBank/DDBJ whole genome shotgun (WGS) entry which is preliminary data.</text>
</comment>
<name>A0A1J4KMY1_9EUKA</name>
<organism evidence="3 4">
    <name type="scientific">Tritrichomonas foetus</name>
    <dbReference type="NCBI Taxonomy" id="1144522"/>
    <lineage>
        <taxon>Eukaryota</taxon>
        <taxon>Metamonada</taxon>
        <taxon>Parabasalia</taxon>
        <taxon>Tritrichomonadida</taxon>
        <taxon>Tritrichomonadidae</taxon>
        <taxon>Tritrichomonas</taxon>
    </lineage>
</organism>
<evidence type="ECO:0000313" key="3">
    <source>
        <dbReference type="EMBL" id="OHT12256.1"/>
    </source>
</evidence>
<dbReference type="SUPFAM" id="SSF48350">
    <property type="entry name" value="GTPase activation domain, GAP"/>
    <property type="match status" value="1"/>
</dbReference>
<dbReference type="CDD" id="cd04519">
    <property type="entry name" value="RasGAP"/>
    <property type="match status" value="1"/>
</dbReference>
<dbReference type="OrthoDB" id="10265439at2759"/>
<sequence length="608" mass="69223">MIDVLPVDSPNKKHSRHVKRKRACTFDSPATNSFTEAEMNEDIPLIDFSSFYHESTRNDVESLKCDALIDPDGTSIIGQFPEILNLFNTLDLDSLFNSPPEPIKRFQNTIHRILSVTILQQMLNLWPPVLPTSTREATALIFFLIKIINNSTQPMNVVHWCSKIIVEKDWYGRSSQENSILKGICLCRRKRKVLRENRDFWAELDHANQFTLYLIQNSKLNIITQCECKSIVLKRKGTIISINNSEGESVKKIIPIDPIQCELWEKINTSTPPSFPLMLTTIERPLPDTLIPAFYEALISDDLLVLRALLHYKVTKITNGTALTEALLDVFAHAGKVNELLLAFIGTEFASPSLTINLILRSNSQLTNLFKVYFKRYGTNYYDNFLKKIIKYVDKAGDLSIKNPINAPESRVKAVLFTTLKHIIRSGVDISPQMRHIASILKAGISLRFNSKQAVYNALSGYFCLRYIGSALTDPKKIDPDIELEHDPSLVLIPFSSLLMNIFNLLPLAGRFEAFNIWNQRLKKHMFPKIVDFVISIAELEQIPVYDPPSPERLHEALDIILNELTSAHGAFNEEYNNLLRNPKGETLLGLNFGTFLQSFFKENVITE</sequence>
<dbReference type="VEuPathDB" id="TrichDB:TRFO_18066"/>
<protein>
    <submittedName>
        <fullName evidence="3">GTPase-activator protein</fullName>
    </submittedName>
</protein>
<accession>A0A1J4KMY1</accession>
<reference evidence="3" key="1">
    <citation type="submission" date="2016-10" db="EMBL/GenBank/DDBJ databases">
        <authorList>
            <person name="Benchimol M."/>
            <person name="Almeida L.G."/>
            <person name="Vasconcelos A.T."/>
            <person name="Perreira-Neves A."/>
            <person name="Rosa I.A."/>
            <person name="Tasca T."/>
            <person name="Bogo M.R."/>
            <person name="de Souza W."/>
        </authorList>
    </citation>
    <scope>NUCLEOTIDE SEQUENCE [LARGE SCALE GENOMIC DNA]</scope>
    <source>
        <strain evidence="3">K</strain>
    </source>
</reference>
<dbReference type="InterPro" id="IPR039360">
    <property type="entry name" value="Ras_GTPase"/>
</dbReference>
<dbReference type="GO" id="GO:0005096">
    <property type="term" value="F:GTPase activator activity"/>
    <property type="evidence" value="ECO:0007669"/>
    <property type="project" value="UniProtKB-KW"/>
</dbReference>
<dbReference type="InterPro" id="IPR008936">
    <property type="entry name" value="Rho_GTPase_activation_prot"/>
</dbReference>
<dbReference type="PROSITE" id="PS50018">
    <property type="entry name" value="RAS_GTPASE_ACTIV_2"/>
    <property type="match status" value="1"/>
</dbReference>